<feature type="compositionally biased region" description="Low complexity" evidence="7">
    <location>
        <begin position="96"/>
        <end position="106"/>
    </location>
</feature>
<feature type="transmembrane region" description="Helical" evidence="8">
    <location>
        <begin position="515"/>
        <end position="539"/>
    </location>
</feature>
<keyword evidence="5 8" id="KW-1133">Transmembrane helix</keyword>
<keyword evidence="3 8" id="KW-0812">Transmembrane</keyword>
<evidence type="ECO:0000256" key="2">
    <source>
        <dbReference type="ARBA" id="ARBA00022448"/>
    </source>
</evidence>
<name>A0A9E7G8N5_9LILI</name>
<evidence type="ECO:0000256" key="4">
    <source>
        <dbReference type="ARBA" id="ARBA00022970"/>
    </source>
</evidence>
<comment type="subcellular location">
    <subcellularLocation>
        <location evidence="1">Membrane</location>
    </subcellularLocation>
</comment>
<evidence type="ECO:0000256" key="8">
    <source>
        <dbReference type="SAM" id="Phobius"/>
    </source>
</evidence>
<feature type="transmembrane region" description="Helical" evidence="8">
    <location>
        <begin position="588"/>
        <end position="612"/>
    </location>
</feature>
<keyword evidence="2" id="KW-0813">Transport</keyword>
<feature type="domain" description="Amino acid transporter transmembrane" evidence="9">
    <location>
        <begin position="210"/>
        <end position="603"/>
    </location>
</feature>
<feature type="transmembrane region" description="Helical" evidence="8">
    <location>
        <begin position="433"/>
        <end position="457"/>
    </location>
</feature>
<evidence type="ECO:0000313" key="11">
    <source>
        <dbReference type="Proteomes" id="UP001055439"/>
    </source>
</evidence>
<dbReference type="AlphaFoldDB" id="A0A9E7G8N5"/>
<feature type="transmembrane region" description="Helical" evidence="8">
    <location>
        <begin position="305"/>
        <end position="327"/>
    </location>
</feature>
<dbReference type="OrthoDB" id="40134at2759"/>
<dbReference type="Pfam" id="PF01490">
    <property type="entry name" value="Aa_trans"/>
    <property type="match status" value="1"/>
</dbReference>
<feature type="transmembrane region" description="Helical" evidence="8">
    <location>
        <begin position="364"/>
        <end position="387"/>
    </location>
</feature>
<feature type="transmembrane region" description="Helical" evidence="8">
    <location>
        <begin position="246"/>
        <end position="268"/>
    </location>
</feature>
<gene>
    <name evidence="10" type="ORF">MUK42_19334</name>
</gene>
<accession>A0A9E7G8N5</accession>
<reference evidence="10" key="1">
    <citation type="submission" date="2022-05" db="EMBL/GenBank/DDBJ databases">
        <title>The Musa troglodytarum L. genome provides insights into the mechanism of non-climacteric behaviour and enrichment of carotenoids.</title>
        <authorList>
            <person name="Wang J."/>
        </authorList>
    </citation>
    <scope>NUCLEOTIDE SEQUENCE</scope>
    <source>
        <tissue evidence="10">Leaf</tissue>
    </source>
</reference>
<dbReference type="InterPro" id="IPR013057">
    <property type="entry name" value="AA_transpt_TM"/>
</dbReference>
<feature type="transmembrane region" description="Helical" evidence="8">
    <location>
        <begin position="479"/>
        <end position="503"/>
    </location>
</feature>
<sequence>MASSISDPRRLGTRASKCGTLFSLDFNMEGRAAEHPPKSHFDTSSSSSHGLCRCRHHATLNYASALASSLDPSPGEAPDSPTAAGDCPFSKPQRETTSLLCTSVSTSPPPSWSRAPACSSEEERVHGETTTLSISSPSWRSLRAWSLGVVLGREAQREKRSRMPPQTQAEEAAIAASGITAFDNQTEQGGGKEEDDETASVFSMKSLLWHGGSAWDAWFSCASNQVAQVLLTLPYSFSQLGMLSGVLLQLFYGFLGSWTAYLISVLYIEYRTRKEKENVSFKNHVIQWYEVLDGLLGPYWKAAGLAFNCTFLLFGSVIQLIACASNIYYINDRLDKRTWTYIFGACCATTVFIPSFHNYRIWSFLGLGMTTYTAWYLTIAAAVHGQAEGVVHSGPTRLVLYFTGATNILYTFGGHAVTVEIMHAMWKPQKFKYIYLLATLYVFTLTLPSAAAMYWAFGDQLLTHSNAFSLLPKSGWRDAAVILMLIHQFITFGFACTPLYFVWEKVIGMHDTRSICLRALARLPVVIPIWFLAIIFPFFGPINSAVGALLVSFTVYIIPALAHMLTYRTPSARQNAAEKPPLFLPSWTAMYVVNAFVVGWVLVVGFGLGGWASITNFVRQIDTFGLFAKCYQCPKPQPAPALAPQQQRH</sequence>
<dbReference type="GO" id="GO:0006865">
    <property type="term" value="P:amino acid transport"/>
    <property type="evidence" value="ECO:0007669"/>
    <property type="project" value="UniProtKB-KW"/>
</dbReference>
<dbReference type="GO" id="GO:0016020">
    <property type="term" value="C:membrane"/>
    <property type="evidence" value="ECO:0007669"/>
    <property type="project" value="UniProtKB-SubCell"/>
</dbReference>
<dbReference type="EMBL" id="CP097507">
    <property type="protein sequence ID" value="URE08192.1"/>
    <property type="molecule type" value="Genomic_DNA"/>
</dbReference>
<protein>
    <submittedName>
        <fullName evidence="10">Auxin transporter-like protein 1</fullName>
    </submittedName>
</protein>
<keyword evidence="4" id="KW-0029">Amino-acid transport</keyword>
<evidence type="ECO:0000256" key="6">
    <source>
        <dbReference type="ARBA" id="ARBA00023136"/>
    </source>
</evidence>
<evidence type="ECO:0000259" key="9">
    <source>
        <dbReference type="Pfam" id="PF01490"/>
    </source>
</evidence>
<feature type="transmembrane region" description="Helical" evidence="8">
    <location>
        <begin position="545"/>
        <end position="567"/>
    </location>
</feature>
<evidence type="ECO:0000256" key="3">
    <source>
        <dbReference type="ARBA" id="ARBA00022692"/>
    </source>
</evidence>
<feature type="region of interest" description="Disordered" evidence="7">
    <location>
        <begin position="67"/>
        <end position="132"/>
    </location>
</feature>
<dbReference type="PANTHER" id="PTHR48017">
    <property type="entry name" value="OS05G0424000 PROTEIN-RELATED"/>
    <property type="match status" value="1"/>
</dbReference>
<evidence type="ECO:0000256" key="1">
    <source>
        <dbReference type="ARBA" id="ARBA00004370"/>
    </source>
</evidence>
<evidence type="ECO:0000256" key="5">
    <source>
        <dbReference type="ARBA" id="ARBA00022989"/>
    </source>
</evidence>
<dbReference type="Proteomes" id="UP001055439">
    <property type="component" value="Chromosome 5"/>
</dbReference>
<feature type="transmembrane region" description="Helical" evidence="8">
    <location>
        <begin position="399"/>
        <end position="421"/>
    </location>
</feature>
<feature type="transmembrane region" description="Helical" evidence="8">
    <location>
        <begin position="339"/>
        <end position="357"/>
    </location>
</feature>
<keyword evidence="11" id="KW-1185">Reference proteome</keyword>
<evidence type="ECO:0000256" key="7">
    <source>
        <dbReference type="SAM" id="MobiDB-lite"/>
    </source>
</evidence>
<evidence type="ECO:0000313" key="10">
    <source>
        <dbReference type="EMBL" id="URE08192.1"/>
    </source>
</evidence>
<proteinExistence type="predicted"/>
<organism evidence="10 11">
    <name type="scientific">Musa troglodytarum</name>
    <name type="common">fe'i banana</name>
    <dbReference type="NCBI Taxonomy" id="320322"/>
    <lineage>
        <taxon>Eukaryota</taxon>
        <taxon>Viridiplantae</taxon>
        <taxon>Streptophyta</taxon>
        <taxon>Embryophyta</taxon>
        <taxon>Tracheophyta</taxon>
        <taxon>Spermatophyta</taxon>
        <taxon>Magnoliopsida</taxon>
        <taxon>Liliopsida</taxon>
        <taxon>Zingiberales</taxon>
        <taxon>Musaceae</taxon>
        <taxon>Musa</taxon>
    </lineage>
</organism>
<keyword evidence="6 8" id="KW-0472">Membrane</keyword>